<dbReference type="InterPro" id="IPR000299">
    <property type="entry name" value="FERM_domain"/>
</dbReference>
<dbReference type="PROSITE" id="PS50200">
    <property type="entry name" value="RA"/>
    <property type="match status" value="1"/>
</dbReference>
<dbReference type="InterPro" id="IPR035963">
    <property type="entry name" value="FERM_2"/>
</dbReference>
<dbReference type="SMART" id="SM00295">
    <property type="entry name" value="B41"/>
    <property type="match status" value="1"/>
</dbReference>
<feature type="domain" description="WW" evidence="2">
    <location>
        <begin position="48"/>
        <end position="81"/>
    </location>
</feature>
<dbReference type="PROSITE" id="PS50057">
    <property type="entry name" value="FERM_3"/>
    <property type="match status" value="1"/>
</dbReference>
<dbReference type="InterPro" id="IPR019749">
    <property type="entry name" value="Band_41_domain"/>
</dbReference>
<accession>A0AAD9NFX2</accession>
<dbReference type="Pfam" id="PF00373">
    <property type="entry name" value="FERM_M"/>
    <property type="match status" value="1"/>
</dbReference>
<dbReference type="InterPro" id="IPR011993">
    <property type="entry name" value="PH-like_dom_sf"/>
</dbReference>
<feature type="compositionally biased region" description="Basic and acidic residues" evidence="1">
    <location>
        <begin position="867"/>
        <end position="878"/>
    </location>
</feature>
<dbReference type="CDD" id="cd06769">
    <property type="entry name" value="PDZ_FRMPD1_3_4-like"/>
    <property type="match status" value="1"/>
</dbReference>
<protein>
    <recommendedName>
        <fullName evidence="8">FERM and PDZ domain-containing protein 4</fullName>
    </recommendedName>
</protein>
<organism evidence="6 7">
    <name type="scientific">Paralvinella palmiformis</name>
    <dbReference type="NCBI Taxonomy" id="53620"/>
    <lineage>
        <taxon>Eukaryota</taxon>
        <taxon>Metazoa</taxon>
        <taxon>Spiralia</taxon>
        <taxon>Lophotrochozoa</taxon>
        <taxon>Annelida</taxon>
        <taxon>Polychaeta</taxon>
        <taxon>Sedentaria</taxon>
        <taxon>Canalipalpata</taxon>
        <taxon>Terebellida</taxon>
        <taxon>Terebelliformia</taxon>
        <taxon>Alvinellidae</taxon>
        <taxon>Paralvinella</taxon>
    </lineage>
</organism>
<feature type="domain" description="PDZ" evidence="4">
    <location>
        <begin position="93"/>
        <end position="170"/>
    </location>
</feature>
<evidence type="ECO:0000259" key="2">
    <source>
        <dbReference type="PROSITE" id="PS50020"/>
    </source>
</evidence>
<reference evidence="6" key="1">
    <citation type="journal article" date="2023" name="Mol. Biol. Evol.">
        <title>Third-Generation Sequencing Reveals the Adaptive Role of the Epigenome in Three Deep-Sea Polychaetes.</title>
        <authorList>
            <person name="Perez M."/>
            <person name="Aroh O."/>
            <person name="Sun Y."/>
            <person name="Lan Y."/>
            <person name="Juniper S.K."/>
            <person name="Young C.R."/>
            <person name="Angers B."/>
            <person name="Qian P.Y."/>
        </authorList>
    </citation>
    <scope>NUCLEOTIDE SEQUENCE</scope>
    <source>
        <strain evidence="6">P08H-3</strain>
    </source>
</reference>
<feature type="compositionally biased region" description="Polar residues" evidence="1">
    <location>
        <begin position="914"/>
        <end position="938"/>
    </location>
</feature>
<name>A0AAD9NFX2_9ANNE</name>
<evidence type="ECO:0008006" key="8">
    <source>
        <dbReference type="Google" id="ProtNLM"/>
    </source>
</evidence>
<dbReference type="InterPro" id="IPR001478">
    <property type="entry name" value="PDZ"/>
</dbReference>
<gene>
    <name evidence="6" type="ORF">LSH36_32g18022</name>
</gene>
<dbReference type="Gene3D" id="1.20.80.10">
    <property type="match status" value="1"/>
</dbReference>
<dbReference type="InterPro" id="IPR019748">
    <property type="entry name" value="FERM_central"/>
</dbReference>
<dbReference type="PANTHER" id="PTHR46221">
    <property type="entry name" value="FERM AND PDZ DOMAIN-CONTAINING PROTEIN FAMILY MEMBER"/>
    <property type="match status" value="1"/>
</dbReference>
<dbReference type="InterPro" id="IPR029071">
    <property type="entry name" value="Ubiquitin-like_domsf"/>
</dbReference>
<dbReference type="CDD" id="cd00201">
    <property type="entry name" value="WW"/>
    <property type="match status" value="1"/>
</dbReference>
<feature type="compositionally biased region" description="Basic and acidic residues" evidence="1">
    <location>
        <begin position="896"/>
        <end position="910"/>
    </location>
</feature>
<evidence type="ECO:0000259" key="4">
    <source>
        <dbReference type="PROSITE" id="PS50106"/>
    </source>
</evidence>
<dbReference type="Gene3D" id="3.10.20.90">
    <property type="entry name" value="Phosphatidylinositol 3-kinase Catalytic Subunit, Chain A, domain 1"/>
    <property type="match status" value="1"/>
</dbReference>
<evidence type="ECO:0000259" key="5">
    <source>
        <dbReference type="PROSITE" id="PS50200"/>
    </source>
</evidence>
<evidence type="ECO:0000313" key="7">
    <source>
        <dbReference type="Proteomes" id="UP001208570"/>
    </source>
</evidence>
<evidence type="ECO:0000259" key="3">
    <source>
        <dbReference type="PROSITE" id="PS50057"/>
    </source>
</evidence>
<dbReference type="SUPFAM" id="SSF51045">
    <property type="entry name" value="WW domain"/>
    <property type="match status" value="1"/>
</dbReference>
<feature type="domain" description="FERM" evidence="3">
    <location>
        <begin position="224"/>
        <end position="597"/>
    </location>
</feature>
<feature type="region of interest" description="Disordered" evidence="1">
    <location>
        <begin position="645"/>
        <end position="697"/>
    </location>
</feature>
<dbReference type="Pfam" id="PF00595">
    <property type="entry name" value="PDZ"/>
    <property type="match status" value="1"/>
</dbReference>
<dbReference type="CDD" id="cd17088">
    <property type="entry name" value="FERM_F1_FRMPD1_like"/>
    <property type="match status" value="1"/>
</dbReference>
<dbReference type="Gene3D" id="2.30.29.30">
    <property type="entry name" value="Pleckstrin-homology domain (PH domain)/Phosphotyrosine-binding domain (PTB)"/>
    <property type="match status" value="1"/>
</dbReference>
<dbReference type="SMART" id="SM00228">
    <property type="entry name" value="PDZ"/>
    <property type="match status" value="1"/>
</dbReference>
<dbReference type="SUPFAM" id="SSF54236">
    <property type="entry name" value="Ubiquitin-like"/>
    <property type="match status" value="1"/>
</dbReference>
<dbReference type="InterPro" id="IPR001202">
    <property type="entry name" value="WW_dom"/>
</dbReference>
<dbReference type="Proteomes" id="UP001208570">
    <property type="component" value="Unassembled WGS sequence"/>
</dbReference>
<dbReference type="SUPFAM" id="SSF50156">
    <property type="entry name" value="PDZ domain-like"/>
    <property type="match status" value="1"/>
</dbReference>
<dbReference type="PANTHER" id="PTHR46221:SF3">
    <property type="entry name" value="FERM AND PDZ DOMAIN-CONTAINING PROTEIN 4"/>
    <property type="match status" value="1"/>
</dbReference>
<dbReference type="Gene3D" id="2.30.42.10">
    <property type="match status" value="1"/>
</dbReference>
<feature type="domain" description="Ras-associating" evidence="5">
    <location>
        <begin position="225"/>
        <end position="286"/>
    </location>
</feature>
<proteinExistence type="predicted"/>
<dbReference type="EMBL" id="JAODUP010000032">
    <property type="protein sequence ID" value="KAK2167108.1"/>
    <property type="molecule type" value="Genomic_DNA"/>
</dbReference>
<dbReference type="PROSITE" id="PS50020">
    <property type="entry name" value="WW_DOMAIN_2"/>
    <property type="match status" value="1"/>
</dbReference>
<dbReference type="Pfam" id="PF21989">
    <property type="entry name" value="RA_2"/>
    <property type="match status" value="1"/>
</dbReference>
<dbReference type="GO" id="GO:0007165">
    <property type="term" value="P:signal transduction"/>
    <property type="evidence" value="ECO:0007669"/>
    <property type="project" value="InterPro"/>
</dbReference>
<feature type="compositionally biased region" description="Low complexity" evidence="1">
    <location>
        <begin position="776"/>
        <end position="791"/>
    </location>
</feature>
<dbReference type="Gene3D" id="2.20.70.10">
    <property type="match status" value="1"/>
</dbReference>
<dbReference type="InterPro" id="IPR036020">
    <property type="entry name" value="WW_dom_sf"/>
</dbReference>
<dbReference type="AlphaFoldDB" id="A0AAD9NFX2"/>
<dbReference type="Pfam" id="PF00397">
    <property type="entry name" value="WW"/>
    <property type="match status" value="1"/>
</dbReference>
<dbReference type="SUPFAM" id="SSF47031">
    <property type="entry name" value="Second domain of FERM"/>
    <property type="match status" value="1"/>
</dbReference>
<feature type="region of interest" description="Disordered" evidence="1">
    <location>
        <begin position="20"/>
        <end position="48"/>
    </location>
</feature>
<feature type="region of interest" description="Disordered" evidence="1">
    <location>
        <begin position="768"/>
        <end position="946"/>
    </location>
</feature>
<dbReference type="InterPro" id="IPR000159">
    <property type="entry name" value="RA_dom"/>
</dbReference>
<keyword evidence="7" id="KW-1185">Reference proteome</keyword>
<dbReference type="InterPro" id="IPR014352">
    <property type="entry name" value="FERM/acyl-CoA-bd_prot_sf"/>
</dbReference>
<dbReference type="InterPro" id="IPR036034">
    <property type="entry name" value="PDZ_sf"/>
</dbReference>
<dbReference type="PROSITE" id="PS50106">
    <property type="entry name" value="PDZ"/>
    <property type="match status" value="1"/>
</dbReference>
<evidence type="ECO:0000313" key="6">
    <source>
        <dbReference type="EMBL" id="KAK2167108.1"/>
    </source>
</evidence>
<dbReference type="FunFam" id="2.30.42.10:FF:000053">
    <property type="entry name" value="FERM and PDZ domain-containing protein 4"/>
    <property type="match status" value="1"/>
</dbReference>
<evidence type="ECO:0000256" key="1">
    <source>
        <dbReference type="SAM" id="MobiDB-lite"/>
    </source>
</evidence>
<dbReference type="SMART" id="SM00456">
    <property type="entry name" value="WW"/>
    <property type="match status" value="1"/>
</dbReference>
<sequence length="969" mass="107514">MGNKNSKTCKCLVDFRRRRPVRPKYSSHHTQTTQWLPPPESWRTDNNSSLPYGWETGVDSKGKQYYINHIDKTTTREDPSDDPDYVESPQPREVELIRDPQMGFGFVAGSEKPVIVRFVTEDGPSEGKLLPGDQILKIDDEDVAKAPRERVIELVKSCEHSMKFLVCQPHLDNSSRKSALLTAAKKAKLKSNPSRVRFAEAVTVNGTAALSPPTHESYIPFMPNVLKVFLENGQTKSFKYDNKTTVKDVIQSLQEKLNITGINHFALVLQNTKSCANRLSILHDNETLADVASRPESQNVKCLFRLTFIPKDVYDLLQTDNVAFDYFFTQCTNDVVEERFASELKYDTILKLAALHIQQHYSASHSVAKLNLKNLQRDTGLERFLPASVLETTKSKELRKLLNHYMKINEGLIPGQKQLTELQAKLHYVKILSQLKAFGGKVFVATFVEKKTEVMIIVGPKQDIAEVTNIKNNKDGMVIRMGWSSGWDGHQDGMVIRMGWSPGWDGHQDGMVTRMGWSSGWDGHQDGMVIRQFTTLAKFTDVEYITLDKENDSMQQIVLHLHETATMMEVTLSMLNDDIEEFIALVEGYYRLFVNADRTLLTGDHVRNNNIEMDVPPYGSTHHVVATSWNYVQDKTAVLTANGQEHGATDKEGEGVNAENRSASDRSVDFITGPPPYDEEDKEEHDAGSIVNIKDDTGITKPDIDGLLIKEDAPLASPDVSTLSESSTESGTQQLISSQQSALLIDNQIDSHIVQDQKLSIESNQSDKSLLQNNDSTAESSVTTATNVSTAESDETNSAPSPDGCTRTLPMSHSMSARDSRFGVSSFKTFAASPRSSPVLPRSQPPVLPDMGGESESDQVTVVKAGLDLDIKEKKKPSDVSPVKTAVGSNIAKLSSLERSHSPKQAKEEEPPSGSDTDSVNTPTASPAKPKQSSTKQKNNNRETSGKFILNDRWCTLFGKIISSAVIHG</sequence>
<comment type="caution">
    <text evidence="6">The sequence shown here is derived from an EMBL/GenBank/DDBJ whole genome shotgun (WGS) entry which is preliminary data.</text>
</comment>